<evidence type="ECO:0000259" key="6">
    <source>
        <dbReference type="PROSITE" id="PS50262"/>
    </source>
</evidence>
<dbReference type="Pfam" id="PF00001">
    <property type="entry name" value="7tm_1"/>
    <property type="match status" value="1"/>
</dbReference>
<feature type="transmembrane region" description="Helical" evidence="5">
    <location>
        <begin position="151"/>
        <end position="171"/>
    </location>
</feature>
<gene>
    <name evidence="7" type="ORF">HNAJ_LOCUS8330</name>
</gene>
<accession>A0A0R3TM16</accession>
<evidence type="ECO:0000256" key="3">
    <source>
        <dbReference type="ARBA" id="ARBA00022989"/>
    </source>
</evidence>
<keyword evidence="3 5" id="KW-1133">Transmembrane helix</keyword>
<evidence type="ECO:0000256" key="4">
    <source>
        <dbReference type="ARBA" id="ARBA00023136"/>
    </source>
</evidence>
<reference evidence="9" key="1">
    <citation type="submission" date="2017-02" db="UniProtKB">
        <authorList>
            <consortium name="WormBaseParasite"/>
        </authorList>
    </citation>
    <scope>IDENTIFICATION</scope>
</reference>
<dbReference type="Proteomes" id="UP000278807">
    <property type="component" value="Unassembled WGS sequence"/>
</dbReference>
<dbReference type="SUPFAM" id="SSF81321">
    <property type="entry name" value="Family A G protein-coupled receptor-like"/>
    <property type="match status" value="1"/>
</dbReference>
<feature type="domain" description="G-protein coupled receptors family 1 profile" evidence="6">
    <location>
        <begin position="51"/>
        <end position="213"/>
    </location>
</feature>
<name>A0A0R3TM16_RODNA</name>
<dbReference type="Gene3D" id="1.20.1070.10">
    <property type="entry name" value="Rhodopsin 7-helix transmembrane proteins"/>
    <property type="match status" value="1"/>
</dbReference>
<keyword evidence="4 5" id="KW-0472">Membrane</keyword>
<evidence type="ECO:0000256" key="2">
    <source>
        <dbReference type="ARBA" id="ARBA00022692"/>
    </source>
</evidence>
<protein>
    <submittedName>
        <fullName evidence="9">G_PROTEIN_RECEP_F1_2 domain-containing protein</fullName>
    </submittedName>
</protein>
<dbReference type="PANTHER" id="PTHR46641:SF2">
    <property type="entry name" value="FMRFAMIDE RECEPTOR"/>
    <property type="match status" value="1"/>
</dbReference>
<evidence type="ECO:0000256" key="5">
    <source>
        <dbReference type="SAM" id="Phobius"/>
    </source>
</evidence>
<feature type="transmembrane region" description="Helical" evidence="5">
    <location>
        <begin position="109"/>
        <end position="130"/>
    </location>
</feature>
<comment type="subcellular location">
    <subcellularLocation>
        <location evidence="1">Membrane</location>
    </subcellularLocation>
</comment>
<dbReference type="AlphaFoldDB" id="A0A0R3TM16"/>
<dbReference type="InterPro" id="IPR000276">
    <property type="entry name" value="GPCR_Rhodpsn"/>
</dbReference>
<evidence type="ECO:0000313" key="7">
    <source>
        <dbReference type="EMBL" id="VDO04245.1"/>
    </source>
</evidence>
<dbReference type="STRING" id="102285.A0A0R3TM16"/>
<evidence type="ECO:0000313" key="8">
    <source>
        <dbReference type="Proteomes" id="UP000278807"/>
    </source>
</evidence>
<dbReference type="PROSITE" id="PS50262">
    <property type="entry name" value="G_PROTEIN_RECEP_F1_2"/>
    <property type="match status" value="1"/>
</dbReference>
<dbReference type="InterPro" id="IPR017452">
    <property type="entry name" value="GPCR_Rhodpsn_7TM"/>
</dbReference>
<reference evidence="7 8" key="2">
    <citation type="submission" date="2018-11" db="EMBL/GenBank/DDBJ databases">
        <authorList>
            <consortium name="Pathogen Informatics"/>
        </authorList>
    </citation>
    <scope>NUCLEOTIDE SEQUENCE [LARGE SCALE GENOMIC DNA]</scope>
</reference>
<dbReference type="EMBL" id="UZAE01012262">
    <property type="protein sequence ID" value="VDO04245.1"/>
    <property type="molecule type" value="Genomic_DNA"/>
</dbReference>
<dbReference type="PANTHER" id="PTHR46641">
    <property type="entry name" value="FMRFAMIDE RECEPTOR-RELATED"/>
    <property type="match status" value="1"/>
</dbReference>
<keyword evidence="8" id="KW-1185">Reference proteome</keyword>
<proteinExistence type="predicted"/>
<keyword evidence="2 5" id="KW-0812">Transmembrane</keyword>
<feature type="transmembrane region" description="Helical" evidence="5">
    <location>
        <begin position="72"/>
        <end position="93"/>
    </location>
</feature>
<dbReference type="InterPro" id="IPR052954">
    <property type="entry name" value="GPCR-Ligand_Int"/>
</dbReference>
<dbReference type="GO" id="GO:0016020">
    <property type="term" value="C:membrane"/>
    <property type="evidence" value="ECO:0007669"/>
    <property type="project" value="UniProtKB-SubCell"/>
</dbReference>
<evidence type="ECO:0000256" key="1">
    <source>
        <dbReference type="ARBA" id="ARBA00004370"/>
    </source>
</evidence>
<dbReference type="GO" id="GO:0004930">
    <property type="term" value="F:G protein-coupled receptor activity"/>
    <property type="evidence" value="ECO:0007669"/>
    <property type="project" value="InterPro"/>
</dbReference>
<dbReference type="OrthoDB" id="6284347at2759"/>
<evidence type="ECO:0000313" key="9">
    <source>
        <dbReference type="WBParaSite" id="HNAJ_0000833401-mRNA-1"/>
    </source>
</evidence>
<feature type="transmembrane region" description="Helical" evidence="5">
    <location>
        <begin position="40"/>
        <end position="60"/>
    </location>
</feature>
<organism evidence="9">
    <name type="scientific">Rodentolepis nana</name>
    <name type="common">Dwarf tapeworm</name>
    <name type="synonym">Hymenolepis nana</name>
    <dbReference type="NCBI Taxonomy" id="102285"/>
    <lineage>
        <taxon>Eukaryota</taxon>
        <taxon>Metazoa</taxon>
        <taxon>Spiralia</taxon>
        <taxon>Lophotrochozoa</taxon>
        <taxon>Platyhelminthes</taxon>
        <taxon>Cestoda</taxon>
        <taxon>Eucestoda</taxon>
        <taxon>Cyclophyllidea</taxon>
        <taxon>Hymenolepididae</taxon>
        <taxon>Rodentolepis</taxon>
    </lineage>
</organism>
<dbReference type="WBParaSite" id="HNAJ_0000833401-mRNA-1">
    <property type="protein sequence ID" value="HNAJ_0000833401-mRNA-1"/>
    <property type="gene ID" value="HNAJ_0000833401"/>
</dbReference>
<sequence>MNLTLLPSEILRFLSPQTIGIIGNGSEISRLTAVQVIRHIITPAVCLISMGALIFTLILLHRKKLVRITALIYLKCMGFVDLLSLIFIFILSLDYSSKSFFKAQRFSPALHGCLFGFLFTSNWLMTAQAIERTIAIRKPFKAKQIRERHRRIVVTVIFILSVLFTIPTLALDIMQTERYQEDSGDFRKDEEAFLAFFDEFVSKFYLRLQACKV</sequence>